<dbReference type="AlphaFoldDB" id="A0A0G1XP27"/>
<dbReference type="Proteomes" id="UP000034054">
    <property type="component" value="Unassembled WGS sequence"/>
</dbReference>
<name>A0A0G1XP27_9BACT</name>
<evidence type="ECO:0000256" key="1">
    <source>
        <dbReference type="ARBA" id="ARBA00009981"/>
    </source>
</evidence>
<comment type="similarity">
    <text evidence="1 2">Belongs to the phD/YefM antitoxin family.</text>
</comment>
<sequence length="91" mass="10431">MNPLPRTFSTRDLQRQYRSIIDSAKQTKDAIVLINNSIPEAVLLDVETYNQLVQDDYAWDEAFVLKQVAQVNKSSRAGKSKQLTSWDDLDD</sequence>
<comment type="function">
    <text evidence="2">Antitoxin component of a type II toxin-antitoxin (TA) system.</text>
</comment>
<dbReference type="InterPro" id="IPR006442">
    <property type="entry name" value="Antitoxin_Phd/YefM"/>
</dbReference>
<evidence type="ECO:0000313" key="3">
    <source>
        <dbReference type="EMBL" id="KKW32671.1"/>
    </source>
</evidence>
<proteinExistence type="inferred from homology"/>
<comment type="caution">
    <text evidence="3">The sequence shown here is derived from an EMBL/GenBank/DDBJ whole genome shotgun (WGS) entry which is preliminary data.</text>
</comment>
<protein>
    <recommendedName>
        <fullName evidence="2">Antitoxin</fullName>
    </recommendedName>
</protein>
<evidence type="ECO:0000313" key="4">
    <source>
        <dbReference type="Proteomes" id="UP000034054"/>
    </source>
</evidence>
<dbReference type="Pfam" id="PF02604">
    <property type="entry name" value="PhdYeFM_antitox"/>
    <property type="match status" value="1"/>
</dbReference>
<gene>
    <name evidence="3" type="ORF">UY76_C0020G0004</name>
</gene>
<dbReference type="InterPro" id="IPR036165">
    <property type="entry name" value="YefM-like_sf"/>
</dbReference>
<dbReference type="SUPFAM" id="SSF143120">
    <property type="entry name" value="YefM-like"/>
    <property type="match status" value="1"/>
</dbReference>
<evidence type="ECO:0000256" key="2">
    <source>
        <dbReference type="RuleBase" id="RU362080"/>
    </source>
</evidence>
<reference evidence="3 4" key="1">
    <citation type="journal article" date="2015" name="Nature">
        <title>rRNA introns, odd ribosomes, and small enigmatic genomes across a large radiation of phyla.</title>
        <authorList>
            <person name="Brown C.T."/>
            <person name="Hug L.A."/>
            <person name="Thomas B.C."/>
            <person name="Sharon I."/>
            <person name="Castelle C.J."/>
            <person name="Singh A."/>
            <person name="Wilkins M.J."/>
            <person name="Williams K.H."/>
            <person name="Banfield J.F."/>
        </authorList>
    </citation>
    <scope>NUCLEOTIDE SEQUENCE [LARGE SCALE GENOMIC DNA]</scope>
</reference>
<accession>A0A0G1XP27</accession>
<dbReference type="EMBL" id="LCRH01000020">
    <property type="protein sequence ID" value="KKW32671.1"/>
    <property type="molecule type" value="Genomic_DNA"/>
</dbReference>
<organism evidence="3 4">
    <name type="scientific">Candidatus Uhrbacteria bacterium GW2011_GWA2_52_8d</name>
    <dbReference type="NCBI Taxonomy" id="1618979"/>
    <lineage>
        <taxon>Bacteria</taxon>
        <taxon>Candidatus Uhriibacteriota</taxon>
    </lineage>
</organism>